<dbReference type="InterPro" id="IPR000742">
    <property type="entry name" value="EGF"/>
</dbReference>
<gene>
    <name evidence="19" type="primary">LOC110982763</name>
</gene>
<dbReference type="GO" id="GO:0005524">
    <property type="term" value="F:ATP binding"/>
    <property type="evidence" value="ECO:0007669"/>
    <property type="project" value="UniProtKB-UniRule"/>
</dbReference>
<dbReference type="GeneID" id="110982763"/>
<protein>
    <submittedName>
        <fullName evidence="19">Tyrosine-protein kinase receptor Tie-1-like</fullName>
    </submittedName>
</protein>
<evidence type="ECO:0000313" key="18">
    <source>
        <dbReference type="Proteomes" id="UP000694845"/>
    </source>
</evidence>
<keyword evidence="6 12" id="KW-0067">ATP-binding</keyword>
<evidence type="ECO:0000256" key="11">
    <source>
        <dbReference type="PROSITE-ProRule" id="PRU00076"/>
    </source>
</evidence>
<keyword evidence="14" id="KW-0812">Transmembrane</keyword>
<accession>A0A8B7YX81</accession>
<dbReference type="PROSITE" id="PS00022">
    <property type="entry name" value="EGF_1"/>
    <property type="match status" value="1"/>
</dbReference>
<dbReference type="CDD" id="cd00192">
    <property type="entry name" value="PTKc"/>
    <property type="match status" value="1"/>
</dbReference>
<dbReference type="OMA" id="GMQHIAA"/>
<evidence type="ECO:0000256" key="9">
    <source>
        <dbReference type="ARBA" id="ARBA00023157"/>
    </source>
</evidence>
<feature type="domain" description="EGF-like" evidence="16">
    <location>
        <begin position="1"/>
        <end position="27"/>
    </location>
</feature>
<dbReference type="SUPFAM" id="SSF56112">
    <property type="entry name" value="Protein kinase-like (PK-like)"/>
    <property type="match status" value="1"/>
</dbReference>
<comment type="caution">
    <text evidence="11">Lacks conserved residue(s) required for the propagation of feature annotation.</text>
</comment>
<evidence type="ECO:0000256" key="2">
    <source>
        <dbReference type="ARBA" id="ARBA00004308"/>
    </source>
</evidence>
<comment type="subcellular location">
    <subcellularLocation>
        <location evidence="2">Endomembrane system</location>
    </subcellularLocation>
    <subcellularLocation>
        <location evidence="1">Membrane</location>
        <topology evidence="1">Single-pass membrane protein</topology>
    </subcellularLocation>
</comment>
<dbReference type="GO" id="GO:0048468">
    <property type="term" value="P:cell development"/>
    <property type="evidence" value="ECO:0007669"/>
    <property type="project" value="UniProtKB-ARBA"/>
</dbReference>
<evidence type="ECO:0000256" key="1">
    <source>
        <dbReference type="ARBA" id="ARBA00004167"/>
    </source>
</evidence>
<dbReference type="Gene3D" id="1.10.510.10">
    <property type="entry name" value="Transferase(Phosphotransferase) domain 1"/>
    <property type="match status" value="1"/>
</dbReference>
<dbReference type="RefSeq" id="XP_022097095.1">
    <property type="nucleotide sequence ID" value="XM_022241403.1"/>
</dbReference>
<keyword evidence="3" id="KW-0808">Transferase</keyword>
<dbReference type="Gene3D" id="3.30.200.20">
    <property type="entry name" value="Phosphorylase Kinase, domain 1"/>
    <property type="match status" value="1"/>
</dbReference>
<dbReference type="InterPro" id="IPR001245">
    <property type="entry name" value="Ser-Thr/Tyr_kinase_cat_dom"/>
</dbReference>
<keyword evidence="18" id="KW-1185">Reference proteome</keyword>
<dbReference type="AlphaFoldDB" id="A0A8B7YX81"/>
<feature type="disulfide bond" evidence="11">
    <location>
        <begin position="17"/>
        <end position="26"/>
    </location>
</feature>
<dbReference type="Gene3D" id="2.170.300.10">
    <property type="entry name" value="Tie2 ligand-binding domain superfamily"/>
    <property type="match status" value="1"/>
</dbReference>
<evidence type="ECO:0000259" key="16">
    <source>
        <dbReference type="PROSITE" id="PS50026"/>
    </source>
</evidence>
<feature type="domain" description="Protein kinase" evidence="15">
    <location>
        <begin position="441"/>
        <end position="715"/>
    </location>
</feature>
<dbReference type="InterPro" id="IPR036116">
    <property type="entry name" value="FN3_sf"/>
</dbReference>
<evidence type="ECO:0000259" key="15">
    <source>
        <dbReference type="PROSITE" id="PS50011"/>
    </source>
</evidence>
<dbReference type="InterPro" id="IPR017441">
    <property type="entry name" value="Protein_kinase_ATP_BS"/>
</dbReference>
<evidence type="ECO:0000259" key="17">
    <source>
        <dbReference type="PROSITE" id="PS50853"/>
    </source>
</evidence>
<reference evidence="19" key="1">
    <citation type="submission" date="2025-08" db="UniProtKB">
        <authorList>
            <consortium name="RefSeq"/>
        </authorList>
    </citation>
    <scope>IDENTIFICATION</scope>
</reference>
<dbReference type="GO" id="GO:0004714">
    <property type="term" value="F:transmembrane receptor protein tyrosine kinase activity"/>
    <property type="evidence" value="ECO:0007669"/>
    <property type="project" value="TreeGrafter"/>
</dbReference>
<dbReference type="CDD" id="cd00054">
    <property type="entry name" value="EGF_CA"/>
    <property type="match status" value="1"/>
</dbReference>
<dbReference type="PANTHER" id="PTHR24416">
    <property type="entry name" value="TYROSINE-PROTEIN KINASE RECEPTOR"/>
    <property type="match status" value="1"/>
</dbReference>
<dbReference type="KEGG" id="aplc:110982763"/>
<dbReference type="GO" id="GO:0030182">
    <property type="term" value="P:neuron differentiation"/>
    <property type="evidence" value="ECO:0007669"/>
    <property type="project" value="UniProtKB-ARBA"/>
</dbReference>
<dbReference type="GO" id="GO:0043235">
    <property type="term" value="C:receptor complex"/>
    <property type="evidence" value="ECO:0007669"/>
    <property type="project" value="TreeGrafter"/>
</dbReference>
<evidence type="ECO:0000313" key="19">
    <source>
        <dbReference type="RefSeq" id="XP_022097095.1"/>
    </source>
</evidence>
<dbReference type="SUPFAM" id="SSF49265">
    <property type="entry name" value="Fibronectin type III"/>
    <property type="match status" value="1"/>
</dbReference>
<dbReference type="CDD" id="cd00063">
    <property type="entry name" value="FN3"/>
    <property type="match status" value="1"/>
</dbReference>
<evidence type="ECO:0000256" key="10">
    <source>
        <dbReference type="ARBA" id="ARBA00023180"/>
    </source>
</evidence>
<dbReference type="PROSITE" id="PS50011">
    <property type="entry name" value="PROTEIN_KINASE_DOM"/>
    <property type="match status" value="1"/>
</dbReference>
<dbReference type="Pfam" id="PF07714">
    <property type="entry name" value="PK_Tyr_Ser-Thr"/>
    <property type="match status" value="1"/>
</dbReference>
<dbReference type="Gene3D" id="2.60.40.10">
    <property type="entry name" value="Immunoglobulins"/>
    <property type="match status" value="1"/>
</dbReference>
<dbReference type="Pfam" id="PF07974">
    <property type="entry name" value="EGF_2"/>
    <property type="match status" value="1"/>
</dbReference>
<dbReference type="FunFam" id="1.10.510.10:FF:001512">
    <property type="entry name" value="Receptor tyrosine-protein kinase erbB-2"/>
    <property type="match status" value="1"/>
</dbReference>
<name>A0A8B7YX81_ACAPL</name>
<keyword evidence="4 12" id="KW-0547">Nucleotide-binding</keyword>
<proteinExistence type="predicted"/>
<evidence type="ECO:0000256" key="5">
    <source>
        <dbReference type="ARBA" id="ARBA00022777"/>
    </source>
</evidence>
<dbReference type="GO" id="GO:0005886">
    <property type="term" value="C:plasma membrane"/>
    <property type="evidence" value="ECO:0007669"/>
    <property type="project" value="TreeGrafter"/>
</dbReference>
<dbReference type="PANTHER" id="PTHR24416:SF617">
    <property type="entry name" value="RET ONCOGENE, ISOFORM A"/>
    <property type="match status" value="1"/>
</dbReference>
<evidence type="ECO:0000256" key="8">
    <source>
        <dbReference type="ARBA" id="ARBA00023137"/>
    </source>
</evidence>
<dbReference type="Proteomes" id="UP000694845">
    <property type="component" value="Unplaced"/>
</dbReference>
<feature type="domain" description="Fibronectin type-III" evidence="17">
    <location>
        <begin position="224"/>
        <end position="329"/>
    </location>
</feature>
<dbReference type="GO" id="GO:0007169">
    <property type="term" value="P:cell surface receptor protein tyrosine kinase signaling pathway"/>
    <property type="evidence" value="ECO:0007669"/>
    <property type="project" value="TreeGrafter"/>
</dbReference>
<evidence type="ECO:0000256" key="4">
    <source>
        <dbReference type="ARBA" id="ARBA00022741"/>
    </source>
</evidence>
<feature type="binding site" evidence="12">
    <location>
        <position position="472"/>
    </location>
    <ligand>
        <name>ATP</name>
        <dbReference type="ChEBI" id="CHEBI:30616"/>
    </ligand>
</feature>
<organism evidence="18 19">
    <name type="scientific">Acanthaster planci</name>
    <name type="common">Crown-of-thorns starfish</name>
    <dbReference type="NCBI Taxonomy" id="133434"/>
    <lineage>
        <taxon>Eukaryota</taxon>
        <taxon>Metazoa</taxon>
        <taxon>Echinodermata</taxon>
        <taxon>Eleutherozoa</taxon>
        <taxon>Asterozoa</taxon>
        <taxon>Asteroidea</taxon>
        <taxon>Valvatacea</taxon>
        <taxon>Valvatida</taxon>
        <taxon>Acanthasteridae</taxon>
        <taxon>Acanthaster</taxon>
    </lineage>
</organism>
<dbReference type="InterPro" id="IPR011009">
    <property type="entry name" value="Kinase-like_dom_sf"/>
</dbReference>
<dbReference type="GO" id="GO:0050793">
    <property type="term" value="P:regulation of developmental process"/>
    <property type="evidence" value="ECO:0007669"/>
    <property type="project" value="UniProtKB-ARBA"/>
</dbReference>
<keyword evidence="14" id="KW-1133">Transmembrane helix</keyword>
<dbReference type="InterPro" id="IPR050122">
    <property type="entry name" value="RTK"/>
</dbReference>
<evidence type="ECO:0000256" key="3">
    <source>
        <dbReference type="ARBA" id="ARBA00022679"/>
    </source>
</evidence>
<evidence type="ECO:0000256" key="13">
    <source>
        <dbReference type="SAM" id="MobiDB-lite"/>
    </source>
</evidence>
<evidence type="ECO:0000256" key="12">
    <source>
        <dbReference type="PROSITE-ProRule" id="PRU10141"/>
    </source>
</evidence>
<feature type="transmembrane region" description="Helical" evidence="14">
    <location>
        <begin position="337"/>
        <end position="359"/>
    </location>
</feature>
<keyword evidence="5" id="KW-0418">Kinase</keyword>
<dbReference type="OrthoDB" id="4062651at2759"/>
<dbReference type="PROSITE" id="PS00107">
    <property type="entry name" value="PROTEIN_KINASE_ATP"/>
    <property type="match status" value="1"/>
</dbReference>
<dbReference type="InterPro" id="IPR013783">
    <property type="entry name" value="Ig-like_fold"/>
</dbReference>
<feature type="region of interest" description="Disordered" evidence="13">
    <location>
        <begin position="712"/>
        <end position="736"/>
    </location>
</feature>
<dbReference type="GO" id="GO:0012505">
    <property type="term" value="C:endomembrane system"/>
    <property type="evidence" value="ECO:0007669"/>
    <property type="project" value="UniProtKB-SubCell"/>
</dbReference>
<dbReference type="PRINTS" id="PR00109">
    <property type="entry name" value="TYRKINASE"/>
</dbReference>
<dbReference type="SMART" id="SM00060">
    <property type="entry name" value="FN3"/>
    <property type="match status" value="1"/>
</dbReference>
<keyword evidence="9 11" id="KW-1015">Disulfide bond</keyword>
<dbReference type="InterPro" id="IPR013111">
    <property type="entry name" value="EGF_extracell"/>
</dbReference>
<dbReference type="PROSITE" id="PS50853">
    <property type="entry name" value="FN3"/>
    <property type="match status" value="1"/>
</dbReference>
<keyword evidence="11" id="KW-0245">EGF-like domain</keyword>
<keyword evidence="10" id="KW-0325">Glycoprotein</keyword>
<dbReference type="InterPro" id="IPR000719">
    <property type="entry name" value="Prot_kinase_dom"/>
</dbReference>
<dbReference type="InterPro" id="IPR003961">
    <property type="entry name" value="FN3_dom"/>
</dbReference>
<keyword evidence="8" id="KW-0829">Tyrosine-protein kinase</keyword>
<evidence type="ECO:0000256" key="6">
    <source>
        <dbReference type="ARBA" id="ARBA00022840"/>
    </source>
</evidence>
<evidence type="ECO:0000256" key="7">
    <source>
        <dbReference type="ARBA" id="ARBA00023136"/>
    </source>
</evidence>
<dbReference type="PROSITE" id="PS50026">
    <property type="entry name" value="EGF_3"/>
    <property type="match status" value="1"/>
</dbReference>
<sequence length="736" mass="79849">MCYNGGVCDDKTGKCICPPGFKGPNCVTACPAYSFGWNCEFRCGGRNLFGSSCNFVQFSLPDPFGISCISGRYGSGCSSGCPTGRFGADCLQECHCMFADNGCNSTTGVCNFGGCTDGWLGTNCQIPDVCPVGYYGLNCASMCHCNGKAACDKHTGYCSGRCAPGSTCVSWQCDSGYFGEDCSKACYCKDDTPCDAITGSCRSGLCLEQYQSDGTGICQFLLPVLSQPPKVEVDTTSATVRWEAWGSHPMDAGDGPVIEYTIYRSNPSTGSWVRVSTVQAKYQPPEGFSFLIDPLQQLTVYNFSVAAVREGDGGEGPRSPETTIRTEPQAMTIGTNIGLIVAVCALIAVIVIVVVVDYLRFRRFSKRLRPKSHSIASAVNMNSLAAYDNPLADDIPRNSVTMEGYDDVGNDANDGADAATTYEEVDLPWTKSLTVPIDQLSLGVKVIGTGHFGEVRLATVLLSDGHLKAAVKQLQVNAPASENERFLEEYRTLKDIGTHPNIVRMLAVAFHEDVLYVALEYLSNGDLRTYLRGARPDGGVGQSSLSDAKLLQFAFDVAKGMQHIAASGVIHRKVAAASILLDENMVPKISGFGLARCAEVIVEKPKKLFPPPRWMALESLKTNTFTSKSDVWSFGILLWEISSVGATPYAGIKSTSLGTRFENGYRLPKPDSCNDEIYGLMQQCWQENPKDRPPFKKVASILEGMAKGHKQQRYIQMSPRSETPHYLNIRPDQDDK</sequence>
<evidence type="ECO:0000256" key="14">
    <source>
        <dbReference type="SAM" id="Phobius"/>
    </source>
</evidence>
<keyword evidence="7 14" id="KW-0472">Membrane</keyword>